<organism evidence="25">
    <name type="scientific">Sarcoptes scabiei</name>
    <name type="common">Itch mite</name>
    <name type="synonym">Acarus scabiei</name>
    <dbReference type="NCBI Taxonomy" id="52283"/>
    <lineage>
        <taxon>Eukaryota</taxon>
        <taxon>Metazoa</taxon>
        <taxon>Ecdysozoa</taxon>
        <taxon>Arthropoda</taxon>
        <taxon>Chelicerata</taxon>
        <taxon>Arachnida</taxon>
        <taxon>Acari</taxon>
        <taxon>Acariformes</taxon>
        <taxon>Sarcoptiformes</taxon>
        <taxon>Astigmata</taxon>
        <taxon>Psoroptidia</taxon>
        <taxon>Sarcoptoidea</taxon>
        <taxon>Sarcoptidae</taxon>
        <taxon>Sarcoptinae</taxon>
        <taxon>Sarcoptes</taxon>
    </lineage>
</organism>
<dbReference type="InterPro" id="IPR057061">
    <property type="entry name" value="PLCG_EF-hand_2"/>
</dbReference>
<evidence type="ECO:0000259" key="23">
    <source>
        <dbReference type="PROSITE" id="PS50004"/>
    </source>
</evidence>
<sequence>MVTNLCDDFSKECSINQTESISLLPKRTFDIRMECKSFNNCRELEQIVHRLEQGTVLTRFDRKGFKIQRKHFSVRLDTRQLIWHSKPINGSICQNSSSMTGGVIDLREIKEIRIGWANVFDRILNGGSNTINSIGDQSSSKEKGPNGTQSLTLKLDKWERSQCFTLYYGTAFNLKTLTCSASSPNECEQWIRGLNFLVEDSIRSPYEQQMDFWLRKEIRFLERNQSSFCNKIKMKDLKAFLHRNSLKLTAEQLKNFFLDVDLDQCGSFSWNKFRSAFCERLLFDDRIIVDIFQNHFDRIKSNTHDVDPKDGSINFETFSRFLIKEQSEKISPFYVNESMIDWKFDELHPQTKLNEKLLKHITTLLQSYLIDTKRIMSIEKLSLRKHEFLSFLFSKENELWNHSMHSVVRHDMKRPLTHYFIASSHNTYLTGDQVRSESSTYAYARALRMGCRCIESLVKQTTLFLNSFLNINFAIFIAVDCWDGPEGMPVIYHGHTLTSKIRFIDVIKTIDEHAFVTNEYPVIISVENHCSIDQQRYMARVFREVFGANLLTEPIENDGNCMPSPDQLKRKIIIKHKKQSDGSNTKRSSTAKTFSSKLDSSIESDTNLNDFDAKNLIKSGLLYIECNTTNSIEWRPHFFILNKSNQLFYYEDVVGRINEIESFKNHHLRNDSDEDDDDDDENQPLLDLSSSNVMCQPQNIDTIKKSSSASFYPMMAPNYSNELHYDETWFHGRIPGGRSQAESLIRNCSRKVDGLFLVRDSLTFVGDYSISFWKNNRVHHCRIRQKRFLGGKIKYYLVENLMFDSLFNLITYYQSHPMISNELMVSLTEPVPIVINYDDKDWFNGKISRAESDDMLSRVRFDGAFLVRRSEQDSGSFSISFRCASTIKHCRIRREGRLFLIHDMKFESLTSLISYYQQNPLYKTTKLTKAINAEIIKKIGKEPLETDTAYLHVDQSVPITVKALYDYEAQRFDELSFCKHAIITNVIKHSSGWWRGDYGGRKHFWFPANFTQEILINSETNANTTSSFFGNGFDGERSNRTDKGASLDLRRFTITMLDDNQIALDGSKITAAFKIIDRDSKSLVLKIGSNDCFEIKDWFIKIKNCCTNKSMKANFLDKNFYIAPELSSLMVYCKAVPFEPNKIGDFTEMSSFSETKIEKWISPDFSSVLLEYNQNQFIRVFPKGSRIDSSNYDPIRLWNCGIQMAALNYQTADKAMQLNQSRFLLTNGGCGYVLKPEFMFNKFYSPHENSRFLSDRKDHWIYSIHIICGRHLTKTRGRSGVISPFVEIETLGFSCDATKCKTTTITDNGLNPYWNQKFALSIRFPEQAFLRFVVFDEDVFGEPSPIGQATYPINTVREGFRCVRLKNDHSEELVMAAILVHIKINHQEAIIDT</sequence>
<dbReference type="SUPFAM" id="SSF50729">
    <property type="entry name" value="PH domain-like"/>
    <property type="match status" value="1"/>
</dbReference>
<feature type="region of interest" description="Disordered" evidence="19">
    <location>
        <begin position="668"/>
        <end position="687"/>
    </location>
</feature>
<dbReference type="Pfam" id="PF23583">
    <property type="entry name" value="EF_HAND_2_PLCG"/>
    <property type="match status" value="1"/>
</dbReference>
<dbReference type="SMART" id="SM00239">
    <property type="entry name" value="C2"/>
    <property type="match status" value="1"/>
</dbReference>
<keyword evidence="9" id="KW-0460">Magnesium</keyword>
<dbReference type="Pfam" id="PF00387">
    <property type="entry name" value="PI-PLC-Y"/>
    <property type="match status" value="1"/>
</dbReference>
<dbReference type="InterPro" id="IPR000008">
    <property type="entry name" value="C2_dom"/>
</dbReference>
<dbReference type="Gene3D" id="2.30.30.40">
    <property type="entry name" value="SH3 Domains"/>
    <property type="match status" value="1"/>
</dbReference>
<dbReference type="PANTHER" id="PTHR10336:SF159">
    <property type="entry name" value="1-PHOSPHATIDYLINOSITOL 4,5-BISPHOSPHATE PHOSPHODIESTERASE GAMMA"/>
    <property type="match status" value="1"/>
</dbReference>
<comment type="catalytic activity">
    <reaction evidence="18">
        <text>a 1,2-diacyl-sn-glycero-3-phospho-(1D-myo-inositol-4,5-bisphosphate) + H2O = 1D-myo-inositol 1,4,5-trisphosphate + a 1,2-diacyl-sn-glycerol + H(+)</text>
        <dbReference type="Rhea" id="RHEA:33179"/>
        <dbReference type="ChEBI" id="CHEBI:15377"/>
        <dbReference type="ChEBI" id="CHEBI:15378"/>
        <dbReference type="ChEBI" id="CHEBI:17815"/>
        <dbReference type="ChEBI" id="CHEBI:58456"/>
        <dbReference type="ChEBI" id="CHEBI:203600"/>
        <dbReference type="EC" id="3.1.4.11"/>
    </reaction>
</comment>
<dbReference type="SMART" id="SM00326">
    <property type="entry name" value="SH3"/>
    <property type="match status" value="1"/>
</dbReference>
<dbReference type="PROSITE" id="PS50001">
    <property type="entry name" value="SH2"/>
    <property type="match status" value="2"/>
</dbReference>
<dbReference type="SUPFAM" id="SSF47473">
    <property type="entry name" value="EF-hand"/>
    <property type="match status" value="1"/>
</dbReference>
<dbReference type="Pfam" id="PF00168">
    <property type="entry name" value="C2"/>
    <property type="match status" value="1"/>
</dbReference>
<evidence type="ECO:0000256" key="18">
    <source>
        <dbReference type="RuleBase" id="RU361133"/>
    </source>
</evidence>
<dbReference type="Proteomes" id="UP000070412">
    <property type="component" value="Unassembled WGS sequence"/>
</dbReference>
<reference evidence="26" key="3">
    <citation type="submission" date="2022-06" db="UniProtKB">
        <authorList>
            <consortium name="EnsemblMetazoa"/>
        </authorList>
    </citation>
    <scope>IDENTIFICATION</scope>
</reference>
<feature type="region of interest" description="Disordered" evidence="19">
    <location>
        <begin position="577"/>
        <end position="596"/>
    </location>
</feature>
<keyword evidence="6" id="KW-0677">Repeat</keyword>
<dbReference type="GO" id="GO:0004435">
    <property type="term" value="F:phosphatidylinositol-4,5-bisphosphate phospholipase C activity"/>
    <property type="evidence" value="ECO:0007669"/>
    <property type="project" value="UniProtKB-EC"/>
</dbReference>
<feature type="compositionally biased region" description="Polar residues" evidence="19">
    <location>
        <begin position="581"/>
        <end position="596"/>
    </location>
</feature>
<protein>
    <recommendedName>
        <fullName evidence="3 18">Phosphoinositide phospholipase C</fullName>
        <ecNumber evidence="3 18">3.1.4.11</ecNumber>
    </recommendedName>
</protein>
<feature type="domain" description="PI-PLC Y-box" evidence="24">
    <location>
        <begin position="1126"/>
        <end position="1239"/>
    </location>
</feature>
<dbReference type="InterPro" id="IPR017946">
    <property type="entry name" value="PLC-like_Pdiesterase_TIM-brl"/>
</dbReference>
<keyword evidence="13" id="KW-1015">Disulfide bond</keyword>
<dbReference type="GO" id="GO:0016042">
    <property type="term" value="P:lipid catabolic process"/>
    <property type="evidence" value="ECO:0007669"/>
    <property type="project" value="UniProtKB-KW"/>
</dbReference>
<comment type="catalytic activity">
    <reaction evidence="1">
        <text>an N-(acyl)-sphingosylphosphoethanolamine = an N-(acyl)-sphingosyl-1,3-cyclic phosphate + ethanolamine</text>
        <dbReference type="Rhea" id="RHEA:60648"/>
        <dbReference type="ChEBI" id="CHEBI:57603"/>
        <dbReference type="ChEBI" id="CHEBI:143891"/>
        <dbReference type="ChEBI" id="CHEBI:143892"/>
    </reaction>
</comment>
<dbReference type="PROSITE" id="PS50007">
    <property type="entry name" value="PIPLC_X_DOMAIN"/>
    <property type="match status" value="1"/>
</dbReference>
<dbReference type="FunFam" id="2.30.30.40:FF:000119">
    <property type="entry name" value="1-phosphatidylinositol 4,5-bisphosphate phosphodiesterase gamma"/>
    <property type="match status" value="1"/>
</dbReference>
<evidence type="ECO:0000256" key="11">
    <source>
        <dbReference type="ARBA" id="ARBA00022999"/>
    </source>
</evidence>
<feature type="domain" description="PH" evidence="22">
    <location>
        <begin position="615"/>
        <end position="851"/>
    </location>
</feature>
<dbReference type="InterPro" id="IPR001849">
    <property type="entry name" value="PH_domain"/>
</dbReference>
<dbReference type="PROSITE" id="PS50002">
    <property type="entry name" value="SH3"/>
    <property type="match status" value="1"/>
</dbReference>
<evidence type="ECO:0000256" key="8">
    <source>
        <dbReference type="ARBA" id="ARBA00022837"/>
    </source>
</evidence>
<dbReference type="SUPFAM" id="SSF49562">
    <property type="entry name" value="C2 domain (Calcium/lipid-binding domain, CaLB)"/>
    <property type="match status" value="1"/>
</dbReference>
<dbReference type="InterPro" id="IPR036860">
    <property type="entry name" value="SH2_dom_sf"/>
</dbReference>
<evidence type="ECO:0000256" key="16">
    <source>
        <dbReference type="PROSITE-ProRule" id="PRU00191"/>
    </source>
</evidence>
<evidence type="ECO:0000313" key="26">
    <source>
        <dbReference type="EnsemblMetazoa" id="KAF7494838.1"/>
    </source>
</evidence>
<feature type="domain" description="SH3" evidence="21">
    <location>
        <begin position="956"/>
        <end position="1016"/>
    </location>
</feature>
<evidence type="ECO:0000259" key="24">
    <source>
        <dbReference type="PROSITE" id="PS50008"/>
    </source>
</evidence>
<evidence type="ECO:0000256" key="19">
    <source>
        <dbReference type="SAM" id="MobiDB-lite"/>
    </source>
</evidence>
<dbReference type="SUPFAM" id="SSF51695">
    <property type="entry name" value="PLC-like phosphodiesterases"/>
    <property type="match status" value="1"/>
</dbReference>
<dbReference type="Pfam" id="PF00388">
    <property type="entry name" value="PI-PLC-X"/>
    <property type="match status" value="2"/>
</dbReference>
<keyword evidence="27" id="KW-1185">Reference proteome</keyword>
<evidence type="ECO:0000256" key="14">
    <source>
        <dbReference type="ARBA" id="ARBA00023224"/>
    </source>
</evidence>
<dbReference type="InterPro" id="IPR000909">
    <property type="entry name" value="PLipase_C_PInositol-sp_X_dom"/>
</dbReference>
<dbReference type="GO" id="GO:0048468">
    <property type="term" value="P:cell development"/>
    <property type="evidence" value="ECO:0007669"/>
    <property type="project" value="UniProtKB-ARBA"/>
</dbReference>
<dbReference type="Pfam" id="PF00017">
    <property type="entry name" value="SH2"/>
    <property type="match status" value="2"/>
</dbReference>
<evidence type="ECO:0000256" key="17">
    <source>
        <dbReference type="PROSITE-ProRule" id="PRU00192"/>
    </source>
</evidence>
<keyword evidence="7 18" id="KW-0378">Hydrolase</keyword>
<keyword evidence="5" id="KW-0479">Metal-binding</keyword>
<accession>A0A834RDU0</accession>
<reference evidence="27" key="1">
    <citation type="journal article" date="2020" name="PLoS Negl. Trop. Dis.">
        <title>High-quality nuclear genome for Sarcoptes scabiei-A critical resource for a neglected parasite.</title>
        <authorList>
            <person name="Korhonen P.K."/>
            <person name="Gasser R.B."/>
            <person name="Ma G."/>
            <person name="Wang T."/>
            <person name="Stroehlein A.J."/>
            <person name="Young N.D."/>
            <person name="Ang C.S."/>
            <person name="Fernando D.D."/>
            <person name="Lu H.C."/>
            <person name="Taylor S."/>
            <person name="Reynolds S.L."/>
            <person name="Mofiz E."/>
            <person name="Najaraj S.H."/>
            <person name="Gowda H."/>
            <person name="Madugundu A."/>
            <person name="Renuse S."/>
            <person name="Holt D."/>
            <person name="Pandey A."/>
            <person name="Papenfuss A.T."/>
            <person name="Fischer K."/>
        </authorList>
    </citation>
    <scope>NUCLEOTIDE SEQUENCE [LARGE SCALE GENOMIC DNA]</scope>
</reference>
<dbReference type="SMART" id="SM00148">
    <property type="entry name" value="PLCXc"/>
    <property type="match status" value="1"/>
</dbReference>
<dbReference type="InterPro" id="IPR011992">
    <property type="entry name" value="EF-hand-dom_pair"/>
</dbReference>
<evidence type="ECO:0000256" key="13">
    <source>
        <dbReference type="ARBA" id="ARBA00023157"/>
    </source>
</evidence>
<dbReference type="CDD" id="cd11825">
    <property type="entry name" value="SH3_PLCgamma"/>
    <property type="match status" value="1"/>
</dbReference>
<comment type="cofactor">
    <cofactor evidence="2">
        <name>Ca(2+)</name>
        <dbReference type="ChEBI" id="CHEBI:29108"/>
    </cofactor>
</comment>
<reference evidence="25" key="2">
    <citation type="submission" date="2020-01" db="EMBL/GenBank/DDBJ databases">
        <authorList>
            <person name="Korhonen P.K.K."/>
            <person name="Guangxu M.G."/>
            <person name="Wang T.W."/>
            <person name="Stroehlein A.J.S."/>
            <person name="Young N.D."/>
            <person name="Ang C.-S.A."/>
            <person name="Fernando D.W.F."/>
            <person name="Lu H.L."/>
            <person name="Taylor S.T."/>
            <person name="Ehtesham M.E.M."/>
            <person name="Najaraj S.H.N."/>
            <person name="Harsha G.H.G."/>
            <person name="Madugundu A.M."/>
            <person name="Renuse S.R."/>
            <person name="Holt D.H."/>
            <person name="Pandey A.P."/>
            <person name="Papenfuss A.P."/>
            <person name="Gasser R.B.G."/>
            <person name="Fischer K.F."/>
        </authorList>
    </citation>
    <scope>NUCLEOTIDE SEQUENCE</scope>
    <source>
        <strain evidence="25">SSS_KF_BRIS2020</strain>
    </source>
</reference>
<evidence type="ECO:0000256" key="1">
    <source>
        <dbReference type="ARBA" id="ARBA00000110"/>
    </source>
</evidence>
<dbReference type="GO" id="GO:0016829">
    <property type="term" value="F:lyase activity"/>
    <property type="evidence" value="ECO:0007669"/>
    <property type="project" value="UniProtKB-KW"/>
</dbReference>
<dbReference type="SUPFAM" id="SSF50044">
    <property type="entry name" value="SH3-domain"/>
    <property type="match status" value="1"/>
</dbReference>
<feature type="domain" description="SH2" evidence="20">
    <location>
        <begin position="729"/>
        <end position="831"/>
    </location>
</feature>
<evidence type="ECO:0000256" key="3">
    <source>
        <dbReference type="ARBA" id="ARBA00012368"/>
    </source>
</evidence>
<dbReference type="Gene3D" id="3.20.20.190">
    <property type="entry name" value="Phosphatidylinositol (PI) phosphodiesterase"/>
    <property type="match status" value="2"/>
</dbReference>
<evidence type="ECO:0000256" key="2">
    <source>
        <dbReference type="ARBA" id="ARBA00001913"/>
    </source>
</evidence>
<feature type="domain" description="C2" evidence="23">
    <location>
        <begin position="1242"/>
        <end position="1367"/>
    </location>
</feature>
<feature type="compositionally biased region" description="Acidic residues" evidence="19">
    <location>
        <begin position="672"/>
        <end position="682"/>
    </location>
</feature>
<gene>
    <name evidence="25" type="ORF">SSS_6605</name>
</gene>
<evidence type="ECO:0000313" key="25">
    <source>
        <dbReference type="EMBL" id="KAF7494838.1"/>
    </source>
</evidence>
<evidence type="ECO:0000256" key="6">
    <source>
        <dbReference type="ARBA" id="ARBA00022737"/>
    </source>
</evidence>
<dbReference type="InterPro" id="IPR001711">
    <property type="entry name" value="PLipase_C_Pinositol-sp_Y"/>
</dbReference>
<dbReference type="InterPro" id="IPR001452">
    <property type="entry name" value="SH3_domain"/>
</dbReference>
<name>A0A834RDU0_SARSC</name>
<dbReference type="InterPro" id="IPR036028">
    <property type="entry name" value="SH3-like_dom_sf"/>
</dbReference>
<dbReference type="InterPro" id="IPR035892">
    <property type="entry name" value="C2_domain_sf"/>
</dbReference>
<dbReference type="SMART" id="SM00149">
    <property type="entry name" value="PLCYc"/>
    <property type="match status" value="1"/>
</dbReference>
<dbReference type="InterPro" id="IPR001192">
    <property type="entry name" value="PI-PLC_fam"/>
</dbReference>
<evidence type="ECO:0000256" key="10">
    <source>
        <dbReference type="ARBA" id="ARBA00022963"/>
    </source>
</evidence>
<keyword evidence="12 18" id="KW-0443">Lipid metabolism</keyword>
<dbReference type="Gene3D" id="2.30.29.30">
    <property type="entry name" value="Pleckstrin-homology domain (PH domain)/Phosphotyrosine-binding domain (PTB)"/>
    <property type="match status" value="1"/>
</dbReference>
<evidence type="ECO:0000256" key="5">
    <source>
        <dbReference type="ARBA" id="ARBA00022723"/>
    </source>
</evidence>
<keyword evidence="8" id="KW-0106">Calcium</keyword>
<dbReference type="InterPro" id="IPR011993">
    <property type="entry name" value="PH-like_dom_sf"/>
</dbReference>
<evidence type="ECO:0000259" key="22">
    <source>
        <dbReference type="PROSITE" id="PS50003"/>
    </source>
</evidence>
<dbReference type="PRINTS" id="PR00401">
    <property type="entry name" value="SH2DOMAIN"/>
</dbReference>
<keyword evidence="14" id="KW-0807">Transducer</keyword>
<dbReference type="SUPFAM" id="SSF55550">
    <property type="entry name" value="SH2 domain"/>
    <property type="match status" value="2"/>
</dbReference>
<dbReference type="GO" id="GO:0046488">
    <property type="term" value="P:phosphatidylinositol metabolic process"/>
    <property type="evidence" value="ECO:0007669"/>
    <property type="project" value="TreeGrafter"/>
</dbReference>
<dbReference type="GO" id="GO:0048015">
    <property type="term" value="P:phosphatidylinositol-mediated signaling"/>
    <property type="evidence" value="ECO:0007669"/>
    <property type="project" value="TreeGrafter"/>
</dbReference>
<dbReference type="PRINTS" id="PR00390">
    <property type="entry name" value="PHPHLIPASEC"/>
</dbReference>
<dbReference type="EMBL" id="WVUK01000051">
    <property type="protein sequence ID" value="KAF7494838.1"/>
    <property type="molecule type" value="Genomic_DNA"/>
</dbReference>
<dbReference type="PROSITE" id="PS50008">
    <property type="entry name" value="PIPLC_Y_DOMAIN"/>
    <property type="match status" value="1"/>
</dbReference>
<dbReference type="EC" id="3.1.4.11" evidence="3 18"/>
<dbReference type="GO" id="GO:0051209">
    <property type="term" value="P:release of sequestered calcium ion into cytosol"/>
    <property type="evidence" value="ECO:0007669"/>
    <property type="project" value="TreeGrafter"/>
</dbReference>
<dbReference type="CDD" id="cd00275">
    <property type="entry name" value="C2_PLC_like"/>
    <property type="match status" value="1"/>
</dbReference>
<dbReference type="Pfam" id="PF00018">
    <property type="entry name" value="SH3_1"/>
    <property type="match status" value="1"/>
</dbReference>
<dbReference type="PANTHER" id="PTHR10336">
    <property type="entry name" value="PHOSPHOINOSITIDE-SPECIFIC PHOSPHOLIPASE C FAMILY PROTEIN"/>
    <property type="match status" value="1"/>
</dbReference>
<dbReference type="PROSITE" id="PS50003">
    <property type="entry name" value="PH_DOMAIN"/>
    <property type="match status" value="1"/>
</dbReference>
<dbReference type="SMART" id="SM00252">
    <property type="entry name" value="SH2"/>
    <property type="match status" value="2"/>
</dbReference>
<evidence type="ECO:0000259" key="20">
    <source>
        <dbReference type="PROSITE" id="PS50001"/>
    </source>
</evidence>
<feature type="domain" description="SH2" evidence="20">
    <location>
        <begin position="842"/>
        <end position="931"/>
    </location>
</feature>
<dbReference type="GO" id="GO:0046872">
    <property type="term" value="F:metal ion binding"/>
    <property type="evidence" value="ECO:0007669"/>
    <property type="project" value="UniProtKB-KW"/>
</dbReference>
<proteinExistence type="predicted"/>
<dbReference type="Gene3D" id="3.30.505.10">
    <property type="entry name" value="SH2 domain"/>
    <property type="match status" value="2"/>
</dbReference>
<dbReference type="FunFam" id="3.30.505.10:FF:000011">
    <property type="entry name" value="1-phosphatidylinositol 4,5-bisphosphate phosphodiesterase gamma"/>
    <property type="match status" value="1"/>
</dbReference>
<keyword evidence="11 16" id="KW-0727">SH2 domain</keyword>
<evidence type="ECO:0000256" key="15">
    <source>
        <dbReference type="ARBA" id="ARBA00023239"/>
    </source>
</evidence>
<dbReference type="SMART" id="SM00233">
    <property type="entry name" value="PH"/>
    <property type="match status" value="2"/>
</dbReference>
<evidence type="ECO:0000256" key="4">
    <source>
        <dbReference type="ARBA" id="ARBA00022443"/>
    </source>
</evidence>
<evidence type="ECO:0000256" key="12">
    <source>
        <dbReference type="ARBA" id="ARBA00023098"/>
    </source>
</evidence>
<keyword evidence="4 17" id="KW-0728">SH3 domain</keyword>
<dbReference type="InterPro" id="IPR000980">
    <property type="entry name" value="SH2"/>
</dbReference>
<keyword evidence="15" id="KW-0456">Lyase</keyword>
<evidence type="ECO:0000259" key="21">
    <source>
        <dbReference type="PROSITE" id="PS50002"/>
    </source>
</evidence>
<evidence type="ECO:0000256" key="9">
    <source>
        <dbReference type="ARBA" id="ARBA00022842"/>
    </source>
</evidence>
<evidence type="ECO:0000256" key="7">
    <source>
        <dbReference type="ARBA" id="ARBA00022801"/>
    </source>
</evidence>
<dbReference type="GO" id="GO:0032587">
    <property type="term" value="C:ruffle membrane"/>
    <property type="evidence" value="ECO:0007669"/>
    <property type="project" value="TreeGrafter"/>
</dbReference>
<dbReference type="PROSITE" id="PS50004">
    <property type="entry name" value="C2"/>
    <property type="match status" value="1"/>
</dbReference>
<evidence type="ECO:0000313" key="27">
    <source>
        <dbReference type="Proteomes" id="UP000070412"/>
    </source>
</evidence>
<keyword evidence="10 18" id="KW-0442">Lipid degradation</keyword>
<dbReference type="OrthoDB" id="269822at2759"/>
<dbReference type="Gene3D" id="2.60.40.150">
    <property type="entry name" value="C2 domain"/>
    <property type="match status" value="1"/>
</dbReference>
<dbReference type="EnsemblMetazoa" id="SSS_6605s_mrna">
    <property type="protein sequence ID" value="KAF7494838.1"/>
    <property type="gene ID" value="SSS_6605"/>
</dbReference>